<dbReference type="eggNOG" id="ENOG502SB6I">
    <property type="taxonomic scope" value="Eukaryota"/>
</dbReference>
<accession>A0A177WDI2</accession>
<dbReference type="OrthoDB" id="2154776at2759"/>
<name>A0A177WDI2_BATDL</name>
<organism evidence="1 2">
    <name type="scientific">Batrachochytrium dendrobatidis (strain JEL423)</name>
    <dbReference type="NCBI Taxonomy" id="403673"/>
    <lineage>
        <taxon>Eukaryota</taxon>
        <taxon>Fungi</taxon>
        <taxon>Fungi incertae sedis</taxon>
        <taxon>Chytridiomycota</taxon>
        <taxon>Chytridiomycota incertae sedis</taxon>
        <taxon>Chytridiomycetes</taxon>
        <taxon>Rhizophydiales</taxon>
        <taxon>Rhizophydiales incertae sedis</taxon>
        <taxon>Batrachochytrium</taxon>
    </lineage>
</organism>
<reference evidence="1 2" key="1">
    <citation type="submission" date="2006-10" db="EMBL/GenBank/DDBJ databases">
        <title>The Genome Sequence of Batrachochytrium dendrobatidis JEL423.</title>
        <authorList>
            <consortium name="The Broad Institute Genome Sequencing Platform"/>
            <person name="Birren B."/>
            <person name="Lander E."/>
            <person name="Galagan J."/>
            <person name="Cuomo C."/>
            <person name="Devon K."/>
            <person name="Jaffe D."/>
            <person name="Butler J."/>
            <person name="Alvarez P."/>
            <person name="Gnerre S."/>
            <person name="Grabherr M."/>
            <person name="Kleber M."/>
            <person name="Mauceli E."/>
            <person name="Brockman W."/>
            <person name="Young S."/>
            <person name="LaButti K."/>
            <person name="Sykes S."/>
            <person name="DeCaprio D."/>
            <person name="Crawford M."/>
            <person name="Koehrsen M."/>
            <person name="Engels R."/>
            <person name="Montgomery P."/>
            <person name="Pearson M."/>
            <person name="Howarth C."/>
            <person name="Larson L."/>
            <person name="White J."/>
            <person name="O'Leary S."/>
            <person name="Kodira C."/>
            <person name="Zeng Q."/>
            <person name="Yandava C."/>
            <person name="Alvarado L."/>
            <person name="Longcore J."/>
            <person name="James T."/>
        </authorList>
    </citation>
    <scope>NUCLEOTIDE SEQUENCE [LARGE SCALE GENOMIC DNA]</scope>
    <source>
        <strain evidence="1 2">JEL423</strain>
    </source>
</reference>
<gene>
    <name evidence="1" type="ORF">BDEG_22121</name>
</gene>
<proteinExistence type="predicted"/>
<evidence type="ECO:0000313" key="1">
    <source>
        <dbReference type="EMBL" id="OAJ38168.1"/>
    </source>
</evidence>
<dbReference type="AlphaFoldDB" id="A0A177WDI2"/>
<dbReference type="PANTHER" id="PTHR33211:SF107">
    <property type="entry name" value="NON-SPECIFIC SERINE_THREONINE PROTEIN KINASE"/>
    <property type="match status" value="1"/>
</dbReference>
<protein>
    <submittedName>
        <fullName evidence="1">Uncharacterized protein</fullName>
    </submittedName>
</protein>
<dbReference type="EMBL" id="DS022301">
    <property type="protein sequence ID" value="OAJ38168.1"/>
    <property type="molecule type" value="Genomic_DNA"/>
</dbReference>
<reference evidence="1 2" key="2">
    <citation type="submission" date="2016-05" db="EMBL/GenBank/DDBJ databases">
        <title>Lineage-specific infection strategies underlie the spectrum of fungal disease in amphibians.</title>
        <authorList>
            <person name="Cuomo C.A."/>
            <person name="Farrer R.A."/>
            <person name="James T."/>
            <person name="Longcore J."/>
            <person name="Birren B."/>
        </authorList>
    </citation>
    <scope>NUCLEOTIDE SEQUENCE [LARGE SCALE GENOMIC DNA]</scope>
    <source>
        <strain evidence="1 2">JEL423</strain>
    </source>
</reference>
<dbReference type="VEuPathDB" id="FungiDB:BDEG_22121"/>
<evidence type="ECO:0000313" key="2">
    <source>
        <dbReference type="Proteomes" id="UP000077115"/>
    </source>
</evidence>
<dbReference type="PANTHER" id="PTHR33211">
    <property type="entry name" value="EXPRESSED PROTEIN"/>
    <property type="match status" value="1"/>
</dbReference>
<dbReference type="Proteomes" id="UP000077115">
    <property type="component" value="Unassembled WGS sequence"/>
</dbReference>
<sequence>MENIPFYIQYLHNQPVKVETHFNGELERRRPLTDVGGLVAAIVVEPTRRLAGIPEDYGPLTLHYVVNGVETNYNSWDPIAALGTNGTVGSSPLIIKSRSGTGQGVASSVPGASMNANIRLVSGTFKETTNPSLLKYHHIADSLKNDNCVVEIVKIILSITAGEFSESNFENLPFTFLEGSSGSGKSQMGFNIKANIGDRRRVHYLLFDPLGSTSQRIYRNFENISKLFSKCYVADEQMYSPEASSPSCSSLFQKSLYVYGFIFKLLSDETRSSTVNIGKKTGKDVQKLMARKKIHQRRPVFILDECIAISRESFKKVRFVRNCFRSLGLGLVMMGTDSRAAKLQLNIGSSSRSATPRPWCHVFGEFPAVKLELTGLPSRLPRYLKSIILNSRPLFAQFVAEEIANKVSDFDELMKAAFIKLKSVKMIFGNLYGQLGQVRLLHNAHCQLTDLESQSTNLENQSTPLIHSHFAQLNGEKNFILMNNGRIQDHSASWRPSSVFPELKNDILLYLLLMGGKGFSACYTGDNKQVPYAYFLMEAKSNPDYRSHILYFSNAVQDSNDGMFLESLLCSTVCLASHSNGVKGIDLKPFLLNLVYQLQIDKPDSEDVSILDLNRLDGIKFTVPFLSPPNQKWPDFVQIPGSNFNWLSRARNSEGIDLKTSCGLFGESKDHKGVISLETMVNIIAPSFEVQFQRSHVLKKAYYKIDASKPNTLLEPIEGLPCDQPDMDGVVIFFEINDKLII</sequence>